<name>A0A2S4Q0N5_9PEZI</name>
<organism evidence="1 2">
    <name type="scientific">Erysiphe pulchra</name>
    <dbReference type="NCBI Taxonomy" id="225359"/>
    <lineage>
        <taxon>Eukaryota</taxon>
        <taxon>Fungi</taxon>
        <taxon>Dikarya</taxon>
        <taxon>Ascomycota</taxon>
        <taxon>Pezizomycotina</taxon>
        <taxon>Leotiomycetes</taxon>
        <taxon>Erysiphales</taxon>
        <taxon>Erysiphaceae</taxon>
        <taxon>Erysiphe</taxon>
    </lineage>
</organism>
<sequence>MLLFSTIRCFISISSSYLAINREINNSVSDRLEPLFATNQLASKRRYDFTKEECLEIKTALNLGLFVSPRNEAYQISNYLPKELREIIQKRQDQERAWHVRLSTCASVVCKVENTLQMYKGDIEKQESEFIQDYLQKAITRLVASQNS</sequence>
<dbReference type="AlphaFoldDB" id="A0A2S4Q0N5"/>
<evidence type="ECO:0000313" key="2">
    <source>
        <dbReference type="Proteomes" id="UP000237438"/>
    </source>
</evidence>
<evidence type="ECO:0000313" key="1">
    <source>
        <dbReference type="EMBL" id="POS87836.1"/>
    </source>
</evidence>
<reference evidence="1 2" key="1">
    <citation type="submission" date="2017-10" db="EMBL/GenBank/DDBJ databases">
        <title>Development of genomic resources for the powdery mildew, Erysiphe pulchra.</title>
        <authorList>
            <person name="Wadl P.A."/>
            <person name="Mack B.M."/>
            <person name="Moore G."/>
            <person name="Beltz S.B."/>
        </authorList>
    </citation>
    <scope>NUCLEOTIDE SEQUENCE [LARGE SCALE GENOMIC DNA]</scope>
    <source>
        <strain evidence="1">Cflorida</strain>
    </source>
</reference>
<dbReference type="EMBL" id="PEDP01000063">
    <property type="protein sequence ID" value="POS87836.1"/>
    <property type="molecule type" value="Genomic_DNA"/>
</dbReference>
<proteinExistence type="predicted"/>
<accession>A0A2S4Q0N5</accession>
<gene>
    <name evidence="1" type="ORF">EPUL_000745</name>
</gene>
<comment type="caution">
    <text evidence="1">The sequence shown here is derived from an EMBL/GenBank/DDBJ whole genome shotgun (WGS) entry which is preliminary data.</text>
</comment>
<dbReference type="Proteomes" id="UP000237438">
    <property type="component" value="Unassembled WGS sequence"/>
</dbReference>
<protein>
    <submittedName>
        <fullName evidence="1">Uncharacterized protein</fullName>
    </submittedName>
</protein>
<keyword evidence="2" id="KW-1185">Reference proteome</keyword>